<dbReference type="InterPro" id="IPR052534">
    <property type="entry name" value="Extracell_DNA_Util/SecSys_Comp"/>
</dbReference>
<keyword evidence="2" id="KW-1133">Transmembrane helix</keyword>
<proteinExistence type="predicted"/>
<evidence type="ECO:0000313" key="3">
    <source>
        <dbReference type="EMBL" id="TGG93279.1"/>
    </source>
</evidence>
<keyword evidence="2" id="KW-0472">Membrane</keyword>
<sequence length="187" mass="21400">MITINLLPWREAERQRRKAQFVRVLIGSAVLAGLMVYAGHYFLGLELENQQARNQFIQERLQVMDENIREIETLRSERAELIERMQVIQQLQGDRPIIVHVFDEIARVMPDEVYFTSLQSQGNTLRIVGMSRTTTQISQLMRNFESSDWFTNPVLGSVTSQGSGATAANRFQLTVTRTRPDAEEGEG</sequence>
<comment type="caution">
    <text evidence="3">The sequence shown here is derived from an EMBL/GenBank/DDBJ whole genome shotgun (WGS) entry which is preliminary data.</text>
</comment>
<dbReference type="PANTHER" id="PTHR40278">
    <property type="entry name" value="DNA UTILIZATION PROTEIN HOFN"/>
    <property type="match status" value="1"/>
</dbReference>
<dbReference type="RefSeq" id="WP_135482988.1">
    <property type="nucleotide sequence ID" value="NZ_SRMF01000003.1"/>
</dbReference>
<dbReference type="GO" id="GO:0043107">
    <property type="term" value="P:type IV pilus-dependent motility"/>
    <property type="evidence" value="ECO:0007669"/>
    <property type="project" value="TreeGrafter"/>
</dbReference>
<dbReference type="InterPro" id="IPR007813">
    <property type="entry name" value="PilN"/>
</dbReference>
<keyword evidence="2" id="KW-0812">Transmembrane</keyword>
<protein>
    <submittedName>
        <fullName evidence="3">Pilus assembly protein PilN</fullName>
    </submittedName>
</protein>
<evidence type="ECO:0000313" key="4">
    <source>
        <dbReference type="Proteomes" id="UP000297475"/>
    </source>
</evidence>
<name>A0A4Z0W8J9_9GAMM</name>
<keyword evidence="1" id="KW-0175">Coiled coil</keyword>
<evidence type="ECO:0000256" key="1">
    <source>
        <dbReference type="SAM" id="Coils"/>
    </source>
</evidence>
<dbReference type="GO" id="GO:0043683">
    <property type="term" value="P:type IV pilus assembly"/>
    <property type="evidence" value="ECO:0007669"/>
    <property type="project" value="TreeGrafter"/>
</dbReference>
<dbReference type="Pfam" id="PF05137">
    <property type="entry name" value="PilN"/>
    <property type="match status" value="1"/>
</dbReference>
<evidence type="ECO:0000256" key="2">
    <source>
        <dbReference type="SAM" id="Phobius"/>
    </source>
</evidence>
<feature type="transmembrane region" description="Helical" evidence="2">
    <location>
        <begin position="21"/>
        <end position="43"/>
    </location>
</feature>
<dbReference type="AlphaFoldDB" id="A0A4Z0W8J9"/>
<accession>A0A4Z0W8J9</accession>
<dbReference type="Proteomes" id="UP000297475">
    <property type="component" value="Unassembled WGS sequence"/>
</dbReference>
<dbReference type="OrthoDB" id="5296173at2"/>
<dbReference type="PANTHER" id="PTHR40278:SF2">
    <property type="entry name" value="TYPE IV PILUS INNER MEMBRANE COMPONENT PILN"/>
    <property type="match status" value="1"/>
</dbReference>
<organism evidence="3 4">
    <name type="scientific">Natronospirillum operosum</name>
    <dbReference type="NCBI Taxonomy" id="2759953"/>
    <lineage>
        <taxon>Bacteria</taxon>
        <taxon>Pseudomonadati</taxon>
        <taxon>Pseudomonadota</taxon>
        <taxon>Gammaproteobacteria</taxon>
        <taxon>Oceanospirillales</taxon>
        <taxon>Natronospirillaceae</taxon>
        <taxon>Natronospirillum</taxon>
    </lineage>
</organism>
<dbReference type="EMBL" id="SRMF01000003">
    <property type="protein sequence ID" value="TGG93279.1"/>
    <property type="molecule type" value="Genomic_DNA"/>
</dbReference>
<keyword evidence="4" id="KW-1185">Reference proteome</keyword>
<reference evidence="3 4" key="1">
    <citation type="submission" date="2019-04" db="EMBL/GenBank/DDBJ databases">
        <title>Natronospirillum operosus gen. nov., sp. nov., a haloalkaliphilic satellite isolated from decaying biomass of laboratory culture of cyanobacterium Geitlerinema sp. and proposal of Natronospirillaceae fam. nov. and Saccharospirillaceae fam. nov.</title>
        <authorList>
            <person name="Kevbrin V."/>
            <person name="Boltyanskaya Y."/>
            <person name="Koziaeva V."/>
            <person name="Grouzdev D.S."/>
            <person name="Park M."/>
            <person name="Cho J."/>
        </authorList>
    </citation>
    <scope>NUCLEOTIDE SEQUENCE [LARGE SCALE GENOMIC DNA]</scope>
    <source>
        <strain evidence="3 4">G-116</strain>
    </source>
</reference>
<gene>
    <name evidence="3" type="ORF">E4656_09480</name>
</gene>
<feature type="coiled-coil region" evidence="1">
    <location>
        <begin position="47"/>
        <end position="91"/>
    </location>
</feature>